<protein>
    <submittedName>
        <fullName evidence="1">Calcium-responsive transcription factor</fullName>
    </submittedName>
</protein>
<sequence>MFILQYKILKCLVLNVNSGTTTYICDFHCEQAWEQWLKKGDNGLMHKKDDVLKLLQTVAKSNTEDDYHKNLSVLQQSEVWLNHLKFQKWFKNTWLEEAKAS</sequence>
<organism evidence="1 2">
    <name type="scientific">Paramuricea clavata</name>
    <name type="common">Red gorgonian</name>
    <name type="synonym">Violescent sea-whip</name>
    <dbReference type="NCBI Taxonomy" id="317549"/>
    <lineage>
        <taxon>Eukaryota</taxon>
        <taxon>Metazoa</taxon>
        <taxon>Cnidaria</taxon>
        <taxon>Anthozoa</taxon>
        <taxon>Octocorallia</taxon>
        <taxon>Malacalcyonacea</taxon>
        <taxon>Plexauridae</taxon>
        <taxon>Paramuricea</taxon>
    </lineage>
</organism>
<evidence type="ECO:0000313" key="1">
    <source>
        <dbReference type="EMBL" id="CAB3988169.1"/>
    </source>
</evidence>
<dbReference type="EMBL" id="CACRXK020001289">
    <property type="protein sequence ID" value="CAB3988169.1"/>
    <property type="molecule type" value="Genomic_DNA"/>
</dbReference>
<reference evidence="1" key="1">
    <citation type="submission" date="2020-04" db="EMBL/GenBank/DDBJ databases">
        <authorList>
            <person name="Alioto T."/>
            <person name="Alioto T."/>
            <person name="Gomez Garrido J."/>
        </authorList>
    </citation>
    <scope>NUCLEOTIDE SEQUENCE</scope>
    <source>
        <strain evidence="1">A484AB</strain>
    </source>
</reference>
<gene>
    <name evidence="1" type="ORF">PACLA_8A058537</name>
</gene>
<name>A0A6S7GFN8_PARCT</name>
<proteinExistence type="predicted"/>
<dbReference type="OrthoDB" id="5986742at2759"/>
<dbReference type="PANTHER" id="PTHR47456">
    <property type="entry name" value="PHD-TYPE DOMAIN-CONTAINING PROTEIN"/>
    <property type="match status" value="1"/>
</dbReference>
<dbReference type="AlphaFoldDB" id="A0A6S7GFN8"/>
<keyword evidence="2" id="KW-1185">Reference proteome</keyword>
<dbReference type="Proteomes" id="UP001152795">
    <property type="component" value="Unassembled WGS sequence"/>
</dbReference>
<comment type="caution">
    <text evidence="1">The sequence shown here is derived from an EMBL/GenBank/DDBJ whole genome shotgun (WGS) entry which is preliminary data.</text>
</comment>
<accession>A0A6S7GFN8</accession>
<evidence type="ECO:0000313" key="2">
    <source>
        <dbReference type="Proteomes" id="UP001152795"/>
    </source>
</evidence>